<proteinExistence type="predicted"/>
<reference evidence="5 6" key="1">
    <citation type="submission" date="2016-12" db="EMBL/GenBank/DDBJ databases">
        <title>Diversity of luminous bacteria.</title>
        <authorList>
            <person name="Yoshizawa S."/>
            <person name="Kogure K."/>
        </authorList>
    </citation>
    <scope>NUCLEOTIDE SEQUENCE [LARGE SCALE GENOMIC DNA]</scope>
    <source>
        <strain evidence="5 6">SA4-48</strain>
    </source>
</reference>
<evidence type="ECO:0000313" key="6">
    <source>
        <dbReference type="Proteomes" id="UP000239007"/>
    </source>
</evidence>
<dbReference type="Gene3D" id="1.10.10.60">
    <property type="entry name" value="Homeodomain-like"/>
    <property type="match status" value="1"/>
</dbReference>
<gene>
    <name evidence="5" type="ORF">BTO11_00905</name>
</gene>
<dbReference type="EMBL" id="MSCH01000003">
    <property type="protein sequence ID" value="PQJ52349.1"/>
    <property type="molecule type" value="Genomic_DNA"/>
</dbReference>
<evidence type="ECO:0000256" key="3">
    <source>
        <dbReference type="ARBA" id="ARBA00023163"/>
    </source>
</evidence>
<dbReference type="AlphaFoldDB" id="A0A2S7URI6"/>
<dbReference type="GO" id="GO:0003700">
    <property type="term" value="F:DNA-binding transcription factor activity"/>
    <property type="evidence" value="ECO:0007669"/>
    <property type="project" value="InterPro"/>
</dbReference>
<sequence>MPQKISSFHFCTSTLPTEHKKVAWRDVMHPFYQTSNLTPEQAKGANVEDANVEDATFEAKVSGYFFKNFLCINAGATPQKYYSNTERALKSGYDGVIVKLILDGYCDFSGDGSSIRNGAGGITILDMSREVTGITPIIDTISLVIPRDVISKYGINIEGLHLQTLDQASVMTRLLVNHLRMLRQEAQYITQNEILDVSKLTIELVISALQNHIKTAVLTPPRSDNYLLFKIKEYICANIQSVDFNVADICTKYNISRAKLYRITEALGGVANFIRKQRLHHAYHLLCSNEETKPQISTIAFQSGFKSLSNFSLLFKEEFGISPSESIQLTNTYKMVDLNDPNEQPTANSLLISAWLNRVLLQK</sequence>
<keyword evidence="3" id="KW-0804">Transcription</keyword>
<dbReference type="GO" id="GO:0043565">
    <property type="term" value="F:sequence-specific DNA binding"/>
    <property type="evidence" value="ECO:0007669"/>
    <property type="project" value="InterPro"/>
</dbReference>
<dbReference type="PROSITE" id="PS01124">
    <property type="entry name" value="HTH_ARAC_FAMILY_2"/>
    <property type="match status" value="1"/>
</dbReference>
<keyword evidence="6" id="KW-1185">Reference proteome</keyword>
<dbReference type="InterPro" id="IPR009057">
    <property type="entry name" value="Homeodomain-like_sf"/>
</dbReference>
<comment type="caution">
    <text evidence="5">The sequence shown here is derived from an EMBL/GenBank/DDBJ whole genome shotgun (WGS) entry which is preliminary data.</text>
</comment>
<evidence type="ECO:0000256" key="2">
    <source>
        <dbReference type="ARBA" id="ARBA00023125"/>
    </source>
</evidence>
<evidence type="ECO:0000313" key="5">
    <source>
        <dbReference type="EMBL" id="PQJ52349.1"/>
    </source>
</evidence>
<feature type="domain" description="HTH araC/xylS-type" evidence="4">
    <location>
        <begin position="229"/>
        <end position="329"/>
    </location>
</feature>
<protein>
    <recommendedName>
        <fullName evidence="4">HTH araC/xylS-type domain-containing protein</fullName>
    </recommendedName>
</protein>
<dbReference type="SUPFAM" id="SSF46689">
    <property type="entry name" value="Homeodomain-like"/>
    <property type="match status" value="1"/>
</dbReference>
<organism evidence="5 6">
    <name type="scientific">Psychrosphaera saromensis</name>
    <dbReference type="NCBI Taxonomy" id="716813"/>
    <lineage>
        <taxon>Bacteria</taxon>
        <taxon>Pseudomonadati</taxon>
        <taxon>Pseudomonadota</taxon>
        <taxon>Gammaproteobacteria</taxon>
        <taxon>Alteromonadales</taxon>
        <taxon>Pseudoalteromonadaceae</taxon>
        <taxon>Psychrosphaera</taxon>
    </lineage>
</organism>
<dbReference type="PANTHER" id="PTHR46796">
    <property type="entry name" value="HTH-TYPE TRANSCRIPTIONAL ACTIVATOR RHAS-RELATED"/>
    <property type="match status" value="1"/>
</dbReference>
<dbReference type="InterPro" id="IPR018060">
    <property type="entry name" value="HTH_AraC"/>
</dbReference>
<dbReference type="RefSeq" id="WP_105050808.1">
    <property type="nucleotide sequence ID" value="NZ_BMYG01000005.1"/>
</dbReference>
<evidence type="ECO:0000259" key="4">
    <source>
        <dbReference type="PROSITE" id="PS01124"/>
    </source>
</evidence>
<keyword evidence="2" id="KW-0238">DNA-binding</keyword>
<dbReference type="Proteomes" id="UP000239007">
    <property type="component" value="Unassembled WGS sequence"/>
</dbReference>
<dbReference type="OrthoDB" id="345413at2"/>
<dbReference type="PANTHER" id="PTHR46796:SF6">
    <property type="entry name" value="ARAC SUBFAMILY"/>
    <property type="match status" value="1"/>
</dbReference>
<evidence type="ECO:0000256" key="1">
    <source>
        <dbReference type="ARBA" id="ARBA00023015"/>
    </source>
</evidence>
<keyword evidence="1" id="KW-0805">Transcription regulation</keyword>
<dbReference type="Pfam" id="PF12833">
    <property type="entry name" value="HTH_18"/>
    <property type="match status" value="1"/>
</dbReference>
<name>A0A2S7URI6_9GAMM</name>
<dbReference type="SMART" id="SM00342">
    <property type="entry name" value="HTH_ARAC"/>
    <property type="match status" value="1"/>
</dbReference>
<dbReference type="InterPro" id="IPR050204">
    <property type="entry name" value="AraC_XylS_family_regulators"/>
</dbReference>
<accession>A0A2S7URI6</accession>